<keyword evidence="5 11" id="KW-0808">Transferase</keyword>
<dbReference type="FunFam" id="1.10.10.10:FF:000214">
    <property type="entry name" value="Methylated-DNA--protein-cysteine methyltransferase"/>
    <property type="match status" value="1"/>
</dbReference>
<evidence type="ECO:0000313" key="11">
    <source>
        <dbReference type="EMBL" id="PQJ09258.1"/>
    </source>
</evidence>
<accession>A0A2S7SRB4</accession>
<dbReference type="InterPro" id="IPR036217">
    <property type="entry name" value="MethylDNA_cys_MeTrfase_DNAb"/>
</dbReference>
<protein>
    <recommendedName>
        <fullName evidence="3">methylated-DNA--[protein]-cysteine S-methyltransferase</fullName>
        <ecNumber evidence="3">2.1.1.63</ecNumber>
    </recommendedName>
</protein>
<proteinExistence type="inferred from homology"/>
<dbReference type="GO" id="GO:0032259">
    <property type="term" value="P:methylation"/>
    <property type="evidence" value="ECO:0007669"/>
    <property type="project" value="UniProtKB-KW"/>
</dbReference>
<feature type="domain" description="Methylguanine DNA methyltransferase ribonuclease-like" evidence="10">
    <location>
        <begin position="3"/>
        <end position="80"/>
    </location>
</feature>
<evidence type="ECO:0000256" key="7">
    <source>
        <dbReference type="ARBA" id="ARBA00023204"/>
    </source>
</evidence>
<dbReference type="SUPFAM" id="SSF46767">
    <property type="entry name" value="Methylated DNA-protein cysteine methyltransferase, C-terminal domain"/>
    <property type="match status" value="1"/>
</dbReference>
<dbReference type="NCBIfam" id="TIGR00589">
    <property type="entry name" value="ogt"/>
    <property type="match status" value="1"/>
</dbReference>
<dbReference type="PANTHER" id="PTHR10815">
    <property type="entry name" value="METHYLATED-DNA--PROTEIN-CYSTEINE METHYLTRANSFERASE"/>
    <property type="match status" value="1"/>
</dbReference>
<keyword evidence="7" id="KW-0234">DNA repair</keyword>
<organism evidence="11 12">
    <name type="scientific">Flavipsychrobacter stenotrophus</name>
    <dbReference type="NCBI Taxonomy" id="2077091"/>
    <lineage>
        <taxon>Bacteria</taxon>
        <taxon>Pseudomonadati</taxon>
        <taxon>Bacteroidota</taxon>
        <taxon>Chitinophagia</taxon>
        <taxon>Chitinophagales</taxon>
        <taxon>Chitinophagaceae</taxon>
        <taxon>Flavipsychrobacter</taxon>
    </lineage>
</organism>
<dbReference type="InterPro" id="IPR036388">
    <property type="entry name" value="WH-like_DNA-bd_sf"/>
</dbReference>
<dbReference type="InterPro" id="IPR008332">
    <property type="entry name" value="MethylG_MeTrfase_N"/>
</dbReference>
<feature type="domain" description="Methylated-DNA-[protein]-cysteine S-methyltransferase DNA binding" evidence="9">
    <location>
        <begin position="85"/>
        <end position="164"/>
    </location>
</feature>
<comment type="catalytic activity">
    <reaction evidence="8">
        <text>a 6-O-methyl-2'-deoxyguanosine in DNA + L-cysteinyl-[protein] = S-methyl-L-cysteinyl-[protein] + a 2'-deoxyguanosine in DNA</text>
        <dbReference type="Rhea" id="RHEA:24000"/>
        <dbReference type="Rhea" id="RHEA-COMP:10131"/>
        <dbReference type="Rhea" id="RHEA-COMP:10132"/>
        <dbReference type="Rhea" id="RHEA-COMP:11367"/>
        <dbReference type="Rhea" id="RHEA-COMP:11368"/>
        <dbReference type="ChEBI" id="CHEBI:29950"/>
        <dbReference type="ChEBI" id="CHEBI:82612"/>
        <dbReference type="ChEBI" id="CHEBI:85445"/>
        <dbReference type="ChEBI" id="CHEBI:85448"/>
        <dbReference type="EC" id="2.1.1.63"/>
    </reaction>
</comment>
<dbReference type="Gene3D" id="1.10.10.10">
    <property type="entry name" value="Winged helix-like DNA-binding domain superfamily/Winged helix DNA-binding domain"/>
    <property type="match status" value="1"/>
</dbReference>
<comment type="caution">
    <text evidence="11">The sequence shown here is derived from an EMBL/GenBank/DDBJ whole genome shotgun (WGS) entry which is preliminary data.</text>
</comment>
<dbReference type="InterPro" id="IPR036631">
    <property type="entry name" value="MGMT_N_sf"/>
</dbReference>
<dbReference type="InterPro" id="IPR001497">
    <property type="entry name" value="MethylDNA_cys_MeTrfase_AS"/>
</dbReference>
<dbReference type="PANTHER" id="PTHR10815:SF5">
    <property type="entry name" value="METHYLATED-DNA--PROTEIN-CYSTEINE METHYLTRANSFERASE"/>
    <property type="match status" value="1"/>
</dbReference>
<dbReference type="Proteomes" id="UP000239872">
    <property type="component" value="Unassembled WGS sequence"/>
</dbReference>
<keyword evidence="12" id="KW-1185">Reference proteome</keyword>
<dbReference type="OrthoDB" id="9802228at2"/>
<dbReference type="AlphaFoldDB" id="A0A2S7SRB4"/>
<evidence type="ECO:0000256" key="4">
    <source>
        <dbReference type="ARBA" id="ARBA00022603"/>
    </source>
</evidence>
<dbReference type="GO" id="GO:0003908">
    <property type="term" value="F:methylated-DNA-[protein]-cysteine S-methyltransferase activity"/>
    <property type="evidence" value="ECO:0007669"/>
    <property type="project" value="UniProtKB-EC"/>
</dbReference>
<dbReference type="Pfam" id="PF01035">
    <property type="entry name" value="DNA_binding_1"/>
    <property type="match status" value="1"/>
</dbReference>
<keyword evidence="6" id="KW-0227">DNA damage</keyword>
<dbReference type="CDD" id="cd06445">
    <property type="entry name" value="ATase"/>
    <property type="match status" value="1"/>
</dbReference>
<evidence type="ECO:0000313" key="12">
    <source>
        <dbReference type="Proteomes" id="UP000239872"/>
    </source>
</evidence>
<dbReference type="EC" id="2.1.1.63" evidence="3"/>
<evidence type="ECO:0000256" key="2">
    <source>
        <dbReference type="ARBA" id="ARBA00008711"/>
    </source>
</evidence>
<evidence type="ECO:0000256" key="1">
    <source>
        <dbReference type="ARBA" id="ARBA00001286"/>
    </source>
</evidence>
<dbReference type="Gene3D" id="3.30.160.70">
    <property type="entry name" value="Methylated DNA-protein cysteine methyltransferase domain"/>
    <property type="match status" value="1"/>
</dbReference>
<reference evidence="11 12" key="1">
    <citation type="submission" date="2018-01" db="EMBL/GenBank/DDBJ databases">
        <title>A novel member of the phylum Bacteroidetes isolated from glacier ice.</title>
        <authorList>
            <person name="Liu Q."/>
            <person name="Xin Y.-H."/>
        </authorList>
    </citation>
    <scope>NUCLEOTIDE SEQUENCE [LARGE SCALE GENOMIC DNA]</scope>
    <source>
        <strain evidence="11 12">RB1R16</strain>
    </source>
</reference>
<gene>
    <name evidence="11" type="ORF">CJD36_018590</name>
</gene>
<dbReference type="GO" id="GO:0006281">
    <property type="term" value="P:DNA repair"/>
    <property type="evidence" value="ECO:0007669"/>
    <property type="project" value="UniProtKB-KW"/>
</dbReference>
<dbReference type="Pfam" id="PF02870">
    <property type="entry name" value="Methyltransf_1N"/>
    <property type="match status" value="1"/>
</dbReference>
<evidence type="ECO:0000256" key="3">
    <source>
        <dbReference type="ARBA" id="ARBA00011918"/>
    </source>
</evidence>
<dbReference type="SUPFAM" id="SSF53155">
    <property type="entry name" value="Methylated DNA-protein cysteine methyltransferase domain"/>
    <property type="match status" value="1"/>
</dbReference>
<dbReference type="RefSeq" id="WP_105040709.1">
    <property type="nucleotide sequence ID" value="NZ_PPSL01000006.1"/>
</dbReference>
<comment type="similarity">
    <text evidence="2">Belongs to the MGMT family.</text>
</comment>
<dbReference type="PROSITE" id="PS00374">
    <property type="entry name" value="MGMT"/>
    <property type="match status" value="1"/>
</dbReference>
<comment type="catalytic activity">
    <reaction evidence="1">
        <text>a 4-O-methyl-thymidine in DNA + L-cysteinyl-[protein] = a thymidine in DNA + S-methyl-L-cysteinyl-[protein]</text>
        <dbReference type="Rhea" id="RHEA:53428"/>
        <dbReference type="Rhea" id="RHEA-COMP:10131"/>
        <dbReference type="Rhea" id="RHEA-COMP:10132"/>
        <dbReference type="Rhea" id="RHEA-COMP:13555"/>
        <dbReference type="Rhea" id="RHEA-COMP:13556"/>
        <dbReference type="ChEBI" id="CHEBI:29950"/>
        <dbReference type="ChEBI" id="CHEBI:82612"/>
        <dbReference type="ChEBI" id="CHEBI:137386"/>
        <dbReference type="ChEBI" id="CHEBI:137387"/>
        <dbReference type="EC" id="2.1.1.63"/>
    </reaction>
</comment>
<evidence type="ECO:0000256" key="5">
    <source>
        <dbReference type="ARBA" id="ARBA00022679"/>
    </source>
</evidence>
<evidence type="ECO:0000259" key="9">
    <source>
        <dbReference type="Pfam" id="PF01035"/>
    </source>
</evidence>
<sequence>MLYLSSIKTPLGIMRMGASDEGICLFDFEYRRSIDTIMNRIEKHMGCSFTPGEHPHFEKLKRQAGEYFTGELKDFDLPLHLVGSPFQVSVWKLLMQIPYAETRSYKKQSIMLGNEKAIRAVAGANGENGIAIIVPCHRVIGENGSLVGYGGGLPKKQWLLDHERKHSGKTGQLGLF</sequence>
<evidence type="ECO:0000256" key="8">
    <source>
        <dbReference type="ARBA" id="ARBA00049348"/>
    </source>
</evidence>
<dbReference type="EMBL" id="PPSL01000006">
    <property type="protein sequence ID" value="PQJ09258.1"/>
    <property type="molecule type" value="Genomic_DNA"/>
</dbReference>
<dbReference type="InterPro" id="IPR014048">
    <property type="entry name" value="MethylDNA_cys_MeTrfase_DNA-bd"/>
</dbReference>
<evidence type="ECO:0000259" key="10">
    <source>
        <dbReference type="Pfam" id="PF02870"/>
    </source>
</evidence>
<name>A0A2S7SRB4_9BACT</name>
<keyword evidence="4 11" id="KW-0489">Methyltransferase</keyword>
<evidence type="ECO:0000256" key="6">
    <source>
        <dbReference type="ARBA" id="ARBA00022763"/>
    </source>
</evidence>